<feature type="binding site" evidence="7">
    <location>
        <begin position="32"/>
        <end position="33"/>
    </location>
    <ligand>
        <name>orotate</name>
        <dbReference type="ChEBI" id="CHEBI:30839"/>
    </ligand>
</feature>
<dbReference type="PANTHER" id="PTHR19278">
    <property type="entry name" value="OROTATE PHOSPHORIBOSYLTRANSFERASE"/>
    <property type="match status" value="1"/>
</dbReference>
<name>A0A1W1WPG6_SULTA</name>
<evidence type="ECO:0000259" key="8">
    <source>
        <dbReference type="Pfam" id="PF00156"/>
    </source>
</evidence>
<dbReference type="OrthoDB" id="9783570at2"/>
<keyword evidence="10" id="KW-1185">Reference proteome</keyword>
<dbReference type="InterPro" id="IPR029057">
    <property type="entry name" value="PRTase-like"/>
</dbReference>
<proteinExistence type="inferred from homology"/>
<sequence>MSTAGTLEDLREIGAYLQGHFLLTTGRHSDTFFLLARLTERPDKLVAWISLLQEQMQDIEARTVVGPAMGGIIPAYQLAALRPSNRVIFAEKGEGGKMVFRRGFQLELGEPVIIVEDAVTTGSSVNKVIDAVRDQGAHVAAVGCLVNRTQNQSVPWRVPFFSVLNVSGIQNWAPDDCPLCRQGIPLTKPKQ</sequence>
<dbReference type="UniPathway" id="UPA00070">
    <property type="reaction ID" value="UER00119"/>
</dbReference>
<reference evidence="10" key="1">
    <citation type="submission" date="2017-04" db="EMBL/GenBank/DDBJ databases">
        <authorList>
            <person name="Varghese N."/>
            <person name="Submissions S."/>
        </authorList>
    </citation>
    <scope>NUCLEOTIDE SEQUENCE [LARGE SCALE GENOMIC DNA]</scope>
    <source>
        <strain evidence="10">DSM 9293</strain>
    </source>
</reference>
<evidence type="ECO:0000313" key="10">
    <source>
        <dbReference type="Proteomes" id="UP000192660"/>
    </source>
</evidence>
<dbReference type="CDD" id="cd06223">
    <property type="entry name" value="PRTases_typeI"/>
    <property type="match status" value="1"/>
</dbReference>
<comment type="caution">
    <text evidence="7">Lacks conserved residue(s) required for the propagation of feature annotation.</text>
</comment>
<dbReference type="Proteomes" id="UP000192660">
    <property type="component" value="Unassembled WGS sequence"/>
</dbReference>
<evidence type="ECO:0000256" key="4">
    <source>
        <dbReference type="ARBA" id="ARBA00022679"/>
    </source>
</evidence>
<dbReference type="PANTHER" id="PTHR19278:SF9">
    <property type="entry name" value="URIDINE 5'-MONOPHOSPHATE SYNTHASE"/>
    <property type="match status" value="1"/>
</dbReference>
<dbReference type="EMBL" id="FWWY01000001">
    <property type="protein sequence ID" value="SMC07613.1"/>
    <property type="molecule type" value="Genomic_DNA"/>
</dbReference>
<evidence type="ECO:0000256" key="3">
    <source>
        <dbReference type="ARBA" id="ARBA00022676"/>
    </source>
</evidence>
<feature type="domain" description="Phosphoribosyltransferase" evidence="8">
    <location>
        <begin position="51"/>
        <end position="177"/>
    </location>
</feature>
<gene>
    <name evidence="7" type="primary">pyrE</name>
    <name evidence="9" type="ORF">SAMN00768000_3472</name>
</gene>
<evidence type="ECO:0000313" key="9">
    <source>
        <dbReference type="EMBL" id="SMC07613.1"/>
    </source>
</evidence>
<comment type="function">
    <text evidence="7">Catalyzes the transfer of a ribosyl phosphate group from 5-phosphoribose 1-diphosphate to orotate, leading to the formation of orotidine monophosphate (OMP).</text>
</comment>
<feature type="binding site" description="in other chain" evidence="7">
    <location>
        <position position="92"/>
    </location>
    <ligand>
        <name>5-phospho-alpha-D-ribose 1-diphosphate</name>
        <dbReference type="ChEBI" id="CHEBI:58017"/>
        <note>ligand shared between dimeric partners</note>
    </ligand>
</feature>
<dbReference type="GO" id="GO:0019856">
    <property type="term" value="P:pyrimidine nucleobase biosynthetic process"/>
    <property type="evidence" value="ECO:0007669"/>
    <property type="project" value="InterPro"/>
</dbReference>
<evidence type="ECO:0000256" key="6">
    <source>
        <dbReference type="ARBA" id="ARBA00022975"/>
    </source>
</evidence>
<dbReference type="EC" id="2.4.2.10" evidence="2 7"/>
<keyword evidence="3 7" id="KW-0328">Glycosyltransferase</keyword>
<comment type="subunit">
    <text evidence="7">Homodimer.</text>
</comment>
<organism evidence="9 10">
    <name type="scientific">Sulfobacillus thermosulfidooxidans (strain DSM 9293 / VKM B-1269 / AT-1)</name>
    <dbReference type="NCBI Taxonomy" id="929705"/>
    <lineage>
        <taxon>Bacteria</taxon>
        <taxon>Bacillati</taxon>
        <taxon>Bacillota</taxon>
        <taxon>Clostridia</taxon>
        <taxon>Eubacteriales</taxon>
        <taxon>Clostridiales Family XVII. Incertae Sedis</taxon>
        <taxon>Sulfobacillus</taxon>
    </lineage>
</organism>
<dbReference type="InterPro" id="IPR000836">
    <property type="entry name" value="PRTase_dom"/>
</dbReference>
<evidence type="ECO:0000256" key="1">
    <source>
        <dbReference type="ARBA" id="ARBA00004889"/>
    </source>
</evidence>
<dbReference type="SUPFAM" id="SSF53271">
    <property type="entry name" value="PRTase-like"/>
    <property type="match status" value="1"/>
</dbReference>
<dbReference type="NCBIfam" id="TIGR01367">
    <property type="entry name" value="pyrE_Therm"/>
    <property type="match status" value="1"/>
</dbReference>
<evidence type="ECO:0000256" key="7">
    <source>
        <dbReference type="HAMAP-Rule" id="MF_01208"/>
    </source>
</evidence>
<feature type="binding site" evidence="7">
    <location>
        <position position="148"/>
    </location>
    <ligand>
        <name>orotate</name>
        <dbReference type="ChEBI" id="CHEBI:30839"/>
    </ligand>
</feature>
<comment type="pathway">
    <text evidence="1 7">Pyrimidine metabolism; UMP biosynthesis via de novo pathway; UMP from orotate: step 1/2.</text>
</comment>
<dbReference type="AlphaFoldDB" id="A0A1W1WPG6"/>
<keyword evidence="5 7" id="KW-0460">Magnesium</keyword>
<feature type="binding site" evidence="7">
    <location>
        <position position="120"/>
    </location>
    <ligand>
        <name>orotate</name>
        <dbReference type="ChEBI" id="CHEBI:30839"/>
    </ligand>
</feature>
<evidence type="ECO:0000256" key="5">
    <source>
        <dbReference type="ARBA" id="ARBA00022842"/>
    </source>
</evidence>
<dbReference type="GO" id="GO:0004588">
    <property type="term" value="F:orotate phosphoribosyltransferase activity"/>
    <property type="evidence" value="ECO:0007669"/>
    <property type="project" value="UniProtKB-UniRule"/>
</dbReference>
<dbReference type="InterPro" id="IPR006273">
    <property type="entry name" value="Orotate_PRibTrfase_bac"/>
</dbReference>
<dbReference type="RefSeq" id="WP_084661839.1">
    <property type="nucleotide sequence ID" value="NZ_FWWY01000001.1"/>
</dbReference>
<comment type="cofactor">
    <cofactor evidence="7">
        <name>Mg(2+)</name>
        <dbReference type="ChEBI" id="CHEBI:18420"/>
    </cofactor>
</comment>
<dbReference type="GO" id="GO:0044205">
    <property type="term" value="P:'de novo' UMP biosynthetic process"/>
    <property type="evidence" value="ECO:0007669"/>
    <property type="project" value="UniProtKB-UniRule"/>
</dbReference>
<keyword evidence="4 7" id="KW-0808">Transferase</keyword>
<dbReference type="Gene3D" id="3.40.50.2020">
    <property type="match status" value="1"/>
</dbReference>
<protein>
    <recommendedName>
        <fullName evidence="2 7">Orotate phosphoribosyltransferase</fullName>
        <shortName evidence="7">OPRT</shortName>
        <shortName evidence="7">OPRTase</shortName>
        <ecNumber evidence="2 7">2.4.2.10</ecNumber>
    </recommendedName>
</protein>
<accession>A0A1W1WPG6</accession>
<feature type="binding site" description="in other chain" evidence="7">
    <location>
        <begin position="116"/>
        <end position="124"/>
    </location>
    <ligand>
        <name>5-phospho-alpha-D-ribose 1-diphosphate</name>
        <dbReference type="ChEBI" id="CHEBI:58017"/>
        <note>ligand shared between dimeric partners</note>
    </ligand>
</feature>
<dbReference type="Pfam" id="PF00156">
    <property type="entry name" value="Pribosyltran"/>
    <property type="match status" value="1"/>
</dbReference>
<comment type="catalytic activity">
    <reaction evidence="7">
        <text>orotidine 5'-phosphate + diphosphate = orotate + 5-phospho-alpha-D-ribose 1-diphosphate</text>
        <dbReference type="Rhea" id="RHEA:10380"/>
        <dbReference type="ChEBI" id="CHEBI:30839"/>
        <dbReference type="ChEBI" id="CHEBI:33019"/>
        <dbReference type="ChEBI" id="CHEBI:57538"/>
        <dbReference type="ChEBI" id="CHEBI:58017"/>
        <dbReference type="EC" id="2.4.2.10"/>
    </reaction>
</comment>
<comment type="similarity">
    <text evidence="7">Belongs to the purine/pyrimidine phosphoribosyltransferase family. PyrE subfamily.</text>
</comment>
<evidence type="ECO:0000256" key="2">
    <source>
        <dbReference type="ARBA" id="ARBA00011971"/>
    </source>
</evidence>
<keyword evidence="6 7" id="KW-0665">Pyrimidine biosynthesis</keyword>
<dbReference type="STRING" id="28034.BFX07_07650"/>
<dbReference type="HAMAP" id="MF_01208">
    <property type="entry name" value="PyrE"/>
    <property type="match status" value="1"/>
</dbReference>
<dbReference type="InterPro" id="IPR023031">
    <property type="entry name" value="OPRT"/>
</dbReference>
<dbReference type="GO" id="GO:0000287">
    <property type="term" value="F:magnesium ion binding"/>
    <property type="evidence" value="ECO:0007669"/>
    <property type="project" value="UniProtKB-UniRule"/>
</dbReference>